<dbReference type="PANTHER" id="PTHR34415:SF1">
    <property type="entry name" value="INTEGRASE CATALYTIC DOMAIN-CONTAINING PROTEIN"/>
    <property type="match status" value="1"/>
</dbReference>
<accession>A0ABM0GXG2</accession>
<protein>
    <submittedName>
        <fullName evidence="3">Uncharacterized protein LOC100368598</fullName>
    </submittedName>
</protein>
<evidence type="ECO:0000313" key="3">
    <source>
        <dbReference type="RefSeq" id="XP_002739486.1"/>
    </source>
</evidence>
<keyword evidence="2" id="KW-1185">Reference proteome</keyword>
<dbReference type="Pfam" id="PF25273">
    <property type="entry name" value="DUF7869"/>
    <property type="match status" value="1"/>
</dbReference>
<dbReference type="PANTHER" id="PTHR34415">
    <property type="entry name" value="INTEGRASE CATALYTIC DOMAIN-CONTAINING PROTEIN"/>
    <property type="match status" value="1"/>
</dbReference>
<gene>
    <name evidence="3" type="primary">LOC100368598</name>
</gene>
<name>A0ABM0GXG2_SACKO</name>
<organism evidence="2 3">
    <name type="scientific">Saccoglossus kowalevskii</name>
    <name type="common">Acorn worm</name>
    <dbReference type="NCBI Taxonomy" id="10224"/>
    <lineage>
        <taxon>Eukaryota</taxon>
        <taxon>Metazoa</taxon>
        <taxon>Hemichordata</taxon>
        <taxon>Enteropneusta</taxon>
        <taxon>Harrimaniidae</taxon>
        <taxon>Saccoglossus</taxon>
    </lineage>
</organism>
<proteinExistence type="predicted"/>
<dbReference type="GeneID" id="100368598"/>
<dbReference type="InterPro" id="IPR057191">
    <property type="entry name" value="DUF7869"/>
</dbReference>
<reference evidence="3" key="1">
    <citation type="submission" date="2025-08" db="UniProtKB">
        <authorList>
            <consortium name="RefSeq"/>
        </authorList>
    </citation>
    <scope>IDENTIFICATION</scope>
    <source>
        <tissue evidence="3">Testes</tissue>
    </source>
</reference>
<dbReference type="RefSeq" id="XP_002739486.1">
    <property type="nucleotide sequence ID" value="XM_002739440.2"/>
</dbReference>
<evidence type="ECO:0000259" key="1">
    <source>
        <dbReference type="Pfam" id="PF25273"/>
    </source>
</evidence>
<dbReference type="Proteomes" id="UP000694865">
    <property type="component" value="Unplaced"/>
</dbReference>
<feature type="domain" description="DUF7869" evidence="1">
    <location>
        <begin position="35"/>
        <end position="192"/>
    </location>
</feature>
<sequence length="306" mass="35586">MDNFCSTNDVAVFHLDFSKSLPCPKVSTQDWHFRSKLHLRCLGVDVAKTRTFHCFLWDEMNGGKGPNEIISAFQSLLVQQNITSRHAILSSDNHPGECLNNKFMWYLQSLNDQGTFQRIDYKTLLEGHSYSFADRHFGLIEKNSRKHDVIELPTDWLNVIEQSSFAGHYKAKLLTIDDIYDYSSYLKNEFTYRYKDVNGIKFSFDEAHYFNFGIGERLIDGTVKTFSHPETAWVRKTLDPKETPIVVSFRKIKQMTRITDCHLHTLSRELKPLPGKVFQDVNELAIKYLSPRAQEWYQALPKVTES</sequence>
<evidence type="ECO:0000313" key="2">
    <source>
        <dbReference type="Proteomes" id="UP000694865"/>
    </source>
</evidence>